<dbReference type="Proteomes" id="UP000184356">
    <property type="component" value="Unassembled WGS sequence"/>
</dbReference>
<evidence type="ECO:0000313" key="3">
    <source>
        <dbReference type="Proteomes" id="UP000184356"/>
    </source>
</evidence>
<dbReference type="InterPro" id="IPR004212">
    <property type="entry name" value="GTF2I"/>
</dbReference>
<dbReference type="EMBL" id="KV878589">
    <property type="protein sequence ID" value="OJJ56877.1"/>
    <property type="molecule type" value="Genomic_DNA"/>
</dbReference>
<evidence type="ECO:0000256" key="1">
    <source>
        <dbReference type="SAM" id="MobiDB-lite"/>
    </source>
</evidence>
<dbReference type="PROSITE" id="PS51139">
    <property type="entry name" value="GTF2I"/>
    <property type="match status" value="1"/>
</dbReference>
<evidence type="ECO:0000313" key="2">
    <source>
        <dbReference type="EMBL" id="OJJ56877.1"/>
    </source>
</evidence>
<organism evidence="2 3">
    <name type="scientific">Aspergillus sydowii CBS 593.65</name>
    <dbReference type="NCBI Taxonomy" id="1036612"/>
    <lineage>
        <taxon>Eukaryota</taxon>
        <taxon>Fungi</taxon>
        <taxon>Dikarya</taxon>
        <taxon>Ascomycota</taxon>
        <taxon>Pezizomycotina</taxon>
        <taxon>Eurotiomycetes</taxon>
        <taxon>Eurotiomycetidae</taxon>
        <taxon>Eurotiales</taxon>
        <taxon>Aspergillaceae</taxon>
        <taxon>Aspergillus</taxon>
        <taxon>Aspergillus subgen. Nidulantes</taxon>
    </lineage>
</organism>
<dbReference type="VEuPathDB" id="FungiDB:ASPSYDRAFT_47154"/>
<dbReference type="AlphaFoldDB" id="A0A1L9TBS2"/>
<sequence length="52" mass="6157">MHRLQYLQLFFTRTTAEHGHVSHDQVPRRRSPRTPSEAIRRGLPSLPPLQRQ</sequence>
<feature type="region of interest" description="Disordered" evidence="1">
    <location>
        <begin position="17"/>
        <end position="52"/>
    </location>
</feature>
<keyword evidence="3" id="KW-1185">Reference proteome</keyword>
<reference evidence="3" key="1">
    <citation type="journal article" date="2017" name="Genome Biol.">
        <title>Comparative genomics reveals high biological diversity and specific adaptations in the industrially and medically important fungal genus Aspergillus.</title>
        <authorList>
            <person name="de Vries R.P."/>
            <person name="Riley R."/>
            <person name="Wiebenga A."/>
            <person name="Aguilar-Osorio G."/>
            <person name="Amillis S."/>
            <person name="Uchima C.A."/>
            <person name="Anderluh G."/>
            <person name="Asadollahi M."/>
            <person name="Askin M."/>
            <person name="Barry K."/>
            <person name="Battaglia E."/>
            <person name="Bayram O."/>
            <person name="Benocci T."/>
            <person name="Braus-Stromeyer S.A."/>
            <person name="Caldana C."/>
            <person name="Canovas D."/>
            <person name="Cerqueira G.C."/>
            <person name="Chen F."/>
            <person name="Chen W."/>
            <person name="Choi C."/>
            <person name="Clum A."/>
            <person name="Dos Santos R.A."/>
            <person name="Damasio A.R."/>
            <person name="Diallinas G."/>
            <person name="Emri T."/>
            <person name="Fekete E."/>
            <person name="Flipphi M."/>
            <person name="Freyberg S."/>
            <person name="Gallo A."/>
            <person name="Gournas C."/>
            <person name="Habgood R."/>
            <person name="Hainaut M."/>
            <person name="Harispe M.L."/>
            <person name="Henrissat B."/>
            <person name="Hilden K.S."/>
            <person name="Hope R."/>
            <person name="Hossain A."/>
            <person name="Karabika E."/>
            <person name="Karaffa L."/>
            <person name="Karanyi Z."/>
            <person name="Krasevec N."/>
            <person name="Kuo A."/>
            <person name="Kusch H."/>
            <person name="LaButti K."/>
            <person name="Lagendijk E.L."/>
            <person name="Lapidus A."/>
            <person name="Levasseur A."/>
            <person name="Lindquist E."/>
            <person name="Lipzen A."/>
            <person name="Logrieco A.F."/>
            <person name="MacCabe A."/>
            <person name="Maekelae M.R."/>
            <person name="Malavazi I."/>
            <person name="Melin P."/>
            <person name="Meyer V."/>
            <person name="Mielnichuk N."/>
            <person name="Miskei M."/>
            <person name="Molnar A.P."/>
            <person name="Mule G."/>
            <person name="Ngan C.Y."/>
            <person name="Orejas M."/>
            <person name="Orosz E."/>
            <person name="Ouedraogo J.P."/>
            <person name="Overkamp K.M."/>
            <person name="Park H.-S."/>
            <person name="Perrone G."/>
            <person name="Piumi F."/>
            <person name="Punt P.J."/>
            <person name="Ram A.F."/>
            <person name="Ramon A."/>
            <person name="Rauscher S."/>
            <person name="Record E."/>
            <person name="Riano-Pachon D.M."/>
            <person name="Robert V."/>
            <person name="Roehrig J."/>
            <person name="Ruller R."/>
            <person name="Salamov A."/>
            <person name="Salih N.S."/>
            <person name="Samson R.A."/>
            <person name="Sandor E."/>
            <person name="Sanguinetti M."/>
            <person name="Schuetze T."/>
            <person name="Sepcic K."/>
            <person name="Shelest E."/>
            <person name="Sherlock G."/>
            <person name="Sophianopoulou V."/>
            <person name="Squina F.M."/>
            <person name="Sun H."/>
            <person name="Susca A."/>
            <person name="Todd R.B."/>
            <person name="Tsang A."/>
            <person name="Unkles S.E."/>
            <person name="van de Wiele N."/>
            <person name="van Rossen-Uffink D."/>
            <person name="Oliveira J.V."/>
            <person name="Vesth T.C."/>
            <person name="Visser J."/>
            <person name="Yu J.-H."/>
            <person name="Zhou M."/>
            <person name="Andersen M.R."/>
            <person name="Archer D.B."/>
            <person name="Baker S.E."/>
            <person name="Benoit I."/>
            <person name="Brakhage A.A."/>
            <person name="Braus G.H."/>
            <person name="Fischer R."/>
            <person name="Frisvad J.C."/>
            <person name="Goldman G.H."/>
            <person name="Houbraken J."/>
            <person name="Oakley B."/>
            <person name="Pocsi I."/>
            <person name="Scazzocchio C."/>
            <person name="Seiboth B."/>
            <person name="vanKuyk P.A."/>
            <person name="Wortman J."/>
            <person name="Dyer P.S."/>
            <person name="Grigoriev I.V."/>
        </authorList>
    </citation>
    <scope>NUCLEOTIDE SEQUENCE [LARGE SCALE GENOMIC DNA]</scope>
    <source>
        <strain evidence="3">CBS 593.65</strain>
    </source>
</reference>
<protein>
    <submittedName>
        <fullName evidence="2">Uncharacterized protein</fullName>
    </submittedName>
</protein>
<proteinExistence type="predicted"/>
<feature type="compositionally biased region" description="Basic and acidic residues" evidence="1">
    <location>
        <begin position="17"/>
        <end position="27"/>
    </location>
</feature>
<name>A0A1L9TBS2_9EURO</name>
<dbReference type="RefSeq" id="XP_040700683.1">
    <property type="nucleotide sequence ID" value="XM_040847378.1"/>
</dbReference>
<gene>
    <name evidence="2" type="ORF">ASPSYDRAFT_47154</name>
</gene>
<dbReference type="GeneID" id="63763451"/>
<accession>A0A1L9TBS2</accession>